<gene>
    <name evidence="2" type="ORF">Fcan01_26586</name>
</gene>
<accession>A0A226D0D0</accession>
<feature type="transmembrane region" description="Helical" evidence="1">
    <location>
        <begin position="203"/>
        <end position="225"/>
    </location>
</feature>
<feature type="transmembrane region" description="Helical" evidence="1">
    <location>
        <begin position="84"/>
        <end position="107"/>
    </location>
</feature>
<name>A0A226D0D0_FOLCA</name>
<feature type="transmembrane region" description="Helical" evidence="1">
    <location>
        <begin position="140"/>
        <end position="165"/>
    </location>
</feature>
<reference evidence="2 3" key="1">
    <citation type="submission" date="2015-12" db="EMBL/GenBank/DDBJ databases">
        <title>The genome of Folsomia candida.</title>
        <authorList>
            <person name="Faddeeva A."/>
            <person name="Derks M.F."/>
            <person name="Anvar Y."/>
            <person name="Smit S."/>
            <person name="Van Straalen N."/>
            <person name="Roelofs D."/>
        </authorList>
    </citation>
    <scope>NUCLEOTIDE SEQUENCE [LARGE SCALE GENOMIC DNA]</scope>
    <source>
        <strain evidence="2 3">VU population</strain>
        <tissue evidence="2">Whole body</tissue>
    </source>
</reference>
<dbReference type="EMBL" id="LNIX01000044">
    <property type="protein sequence ID" value="OXA38643.1"/>
    <property type="molecule type" value="Genomic_DNA"/>
</dbReference>
<dbReference type="AlphaFoldDB" id="A0A226D0D0"/>
<keyword evidence="1" id="KW-0812">Transmembrane</keyword>
<organism evidence="2 3">
    <name type="scientific">Folsomia candida</name>
    <name type="common">Springtail</name>
    <dbReference type="NCBI Taxonomy" id="158441"/>
    <lineage>
        <taxon>Eukaryota</taxon>
        <taxon>Metazoa</taxon>
        <taxon>Ecdysozoa</taxon>
        <taxon>Arthropoda</taxon>
        <taxon>Hexapoda</taxon>
        <taxon>Collembola</taxon>
        <taxon>Entomobryomorpha</taxon>
        <taxon>Isotomoidea</taxon>
        <taxon>Isotomidae</taxon>
        <taxon>Proisotominae</taxon>
        <taxon>Folsomia</taxon>
    </lineage>
</organism>
<protein>
    <submittedName>
        <fullName evidence="2">Uncharacterized protein</fullName>
    </submittedName>
</protein>
<keyword evidence="1" id="KW-0472">Membrane</keyword>
<dbReference type="Proteomes" id="UP000198287">
    <property type="component" value="Unassembled WGS sequence"/>
</dbReference>
<feature type="transmembrane region" description="Helical" evidence="1">
    <location>
        <begin position="298"/>
        <end position="321"/>
    </location>
</feature>
<sequence length="389" mass="44026">MTLRLSTLAHLPSSNIPLVVNIFKLFNGTNIISVRFSKKFLPLSLSFKTILPLLFALFTTVIRVCATLNWLARNWMITQPPIPNWKYVLVGYTGFLHGVITIGLLHIERVRKEIVTLLNACVDTELQLILEGGPGYVHRYFVTLSAIVASSFVLVPCAVSVMSFFQPCMPPVITSTMILNCKNCSHSGAVGLAMKLVLGIYEFYTGIVVIGSVGIGVYIVLLYPIEVKLFILDYIERKEMQTKPQARGYHLYKYRVLQLISTYHDNTWCQPSVPVTLGGISVAETVSLYVLVTSHDRFPIIILLMFLMVALDCFVVIHSVCKIVAKPYSKSCNFIEFMKIRNLSKWVKYFMRSCRPSKFSMGDGTFFDRLTSFVLWQKCIDLLITLLLM</sequence>
<evidence type="ECO:0000313" key="3">
    <source>
        <dbReference type="Proteomes" id="UP000198287"/>
    </source>
</evidence>
<evidence type="ECO:0000313" key="2">
    <source>
        <dbReference type="EMBL" id="OXA38643.1"/>
    </source>
</evidence>
<keyword evidence="3" id="KW-1185">Reference proteome</keyword>
<proteinExistence type="predicted"/>
<evidence type="ECO:0000256" key="1">
    <source>
        <dbReference type="SAM" id="Phobius"/>
    </source>
</evidence>
<comment type="caution">
    <text evidence="2">The sequence shown here is derived from an EMBL/GenBank/DDBJ whole genome shotgun (WGS) entry which is preliminary data.</text>
</comment>
<keyword evidence="1" id="KW-1133">Transmembrane helix</keyword>
<feature type="transmembrane region" description="Helical" evidence="1">
    <location>
        <begin position="50"/>
        <end position="72"/>
    </location>
</feature>